<dbReference type="CDD" id="cd00184">
    <property type="entry name" value="TNF"/>
    <property type="match status" value="1"/>
</dbReference>
<dbReference type="GeneTree" id="ENSGT01060000248544"/>
<gene>
    <name evidence="12" type="primary">LTA</name>
</gene>
<dbReference type="AlphaFoldDB" id="H3ADP4"/>
<dbReference type="InterPro" id="IPR006053">
    <property type="entry name" value="TNF"/>
</dbReference>
<dbReference type="PROSITE" id="PS00251">
    <property type="entry name" value="THD_1"/>
    <property type="match status" value="1"/>
</dbReference>
<dbReference type="PROSITE" id="PS50049">
    <property type="entry name" value="THD_2"/>
    <property type="match status" value="1"/>
</dbReference>
<dbReference type="PANTHER" id="PTHR11471">
    <property type="entry name" value="TUMOR NECROSIS FACTOR FAMILY MEMBER"/>
    <property type="match status" value="1"/>
</dbReference>
<sequence length="166" mass="18620">FFLCEEGNPEAQKQTSNKSQKSAAHLVGETNADGKLIWVGDVDHAFLRTMKLVNNSLVIPEDGLYFVYSQVVFRGSSCPYTLLTHEILRFSDSYPVEVPLLSASKSICSIETGSHHHQHRPHHWHKSIYQGAVFSFNRGDKLSTLTEHVSLLDLEQGKTFFGAFAL</sequence>
<dbReference type="eggNOG" id="ENOG502S4K8">
    <property type="taxonomic scope" value="Eukaryota"/>
</dbReference>
<name>H3ADP4_LATCH</name>
<dbReference type="GO" id="GO:0005615">
    <property type="term" value="C:extracellular space"/>
    <property type="evidence" value="ECO:0007669"/>
    <property type="project" value="UniProtKB-KW"/>
</dbReference>
<dbReference type="InterPro" id="IPR008983">
    <property type="entry name" value="Tumour_necrosis_fac-like_dom"/>
</dbReference>
<evidence type="ECO:0000256" key="4">
    <source>
        <dbReference type="ARBA" id="ARBA00022514"/>
    </source>
</evidence>
<accession>H3ADP4</accession>
<dbReference type="SMART" id="SM00207">
    <property type="entry name" value="TNF"/>
    <property type="match status" value="1"/>
</dbReference>
<dbReference type="GO" id="GO:0006955">
    <property type="term" value="P:immune response"/>
    <property type="evidence" value="ECO:0007669"/>
    <property type="project" value="InterPro"/>
</dbReference>
<dbReference type="HOGENOM" id="CLU_070352_4_0_1"/>
<keyword evidence="8" id="KW-0472">Membrane</keyword>
<dbReference type="EMBL" id="AFYH01180351">
    <property type="status" value="NOT_ANNOTATED_CDS"/>
    <property type="molecule type" value="Genomic_DNA"/>
</dbReference>
<comment type="similarity">
    <text evidence="2">Belongs to the tumor necrosis factor family.</text>
</comment>
<evidence type="ECO:0000259" key="11">
    <source>
        <dbReference type="PROSITE" id="PS50049"/>
    </source>
</evidence>
<comment type="subcellular location">
    <subcellularLocation>
        <location evidence="1">Membrane</location>
        <topology evidence="1">Single-pass type II membrane protein</topology>
    </subcellularLocation>
</comment>
<evidence type="ECO:0000256" key="6">
    <source>
        <dbReference type="ARBA" id="ARBA00022968"/>
    </source>
</evidence>
<reference evidence="12" key="3">
    <citation type="submission" date="2025-09" db="UniProtKB">
        <authorList>
            <consortium name="Ensembl"/>
        </authorList>
    </citation>
    <scope>IDENTIFICATION</scope>
</reference>
<evidence type="ECO:0000313" key="13">
    <source>
        <dbReference type="Proteomes" id="UP000008672"/>
    </source>
</evidence>
<evidence type="ECO:0000256" key="2">
    <source>
        <dbReference type="ARBA" id="ARBA00008670"/>
    </source>
</evidence>
<dbReference type="GO" id="GO:0005125">
    <property type="term" value="F:cytokine activity"/>
    <property type="evidence" value="ECO:0007669"/>
    <property type="project" value="UniProtKB-KW"/>
</dbReference>
<evidence type="ECO:0000256" key="10">
    <source>
        <dbReference type="ARBA" id="ARBA00029751"/>
    </source>
</evidence>
<dbReference type="InterPro" id="IPR021184">
    <property type="entry name" value="TNF_CS"/>
</dbReference>
<dbReference type="Proteomes" id="UP000008672">
    <property type="component" value="Unassembled WGS sequence"/>
</dbReference>
<evidence type="ECO:0000256" key="7">
    <source>
        <dbReference type="ARBA" id="ARBA00022989"/>
    </source>
</evidence>
<evidence type="ECO:0000256" key="9">
    <source>
        <dbReference type="ARBA" id="ARBA00023157"/>
    </source>
</evidence>
<dbReference type="GO" id="GO:0005164">
    <property type="term" value="F:tumor necrosis factor receptor binding"/>
    <property type="evidence" value="ECO:0007669"/>
    <property type="project" value="InterPro"/>
</dbReference>
<protein>
    <recommendedName>
        <fullName evidence="3">Tumor necrosis factor</fullName>
    </recommendedName>
    <alternativeName>
        <fullName evidence="10">TNF-alpha</fullName>
    </alternativeName>
</protein>
<keyword evidence="4" id="KW-0202">Cytokine</keyword>
<proteinExistence type="inferred from homology"/>
<keyword evidence="5" id="KW-0812">Transmembrane</keyword>
<dbReference type="PRINTS" id="PR01234">
    <property type="entry name" value="TNECROSISFCT"/>
</dbReference>
<evidence type="ECO:0000313" key="12">
    <source>
        <dbReference type="Ensembl" id="ENSLACP00000007765.1"/>
    </source>
</evidence>
<dbReference type="InterPro" id="IPR006052">
    <property type="entry name" value="TNF_dom"/>
</dbReference>
<dbReference type="Gene3D" id="2.60.120.40">
    <property type="match status" value="1"/>
</dbReference>
<dbReference type="Pfam" id="PF00229">
    <property type="entry name" value="TNF"/>
    <property type="match status" value="1"/>
</dbReference>
<reference evidence="13" key="1">
    <citation type="submission" date="2011-08" db="EMBL/GenBank/DDBJ databases">
        <title>The draft genome of Latimeria chalumnae.</title>
        <authorList>
            <person name="Di Palma F."/>
            <person name="Alfoldi J."/>
            <person name="Johnson J."/>
            <person name="Berlin A."/>
            <person name="Gnerre S."/>
            <person name="Jaffe D."/>
            <person name="MacCallum I."/>
            <person name="Young S."/>
            <person name="Walker B.J."/>
            <person name="Lander E."/>
            <person name="Lindblad-Toh K."/>
        </authorList>
    </citation>
    <scope>NUCLEOTIDE SEQUENCE [LARGE SCALE GENOMIC DNA]</scope>
    <source>
        <strain evidence="13">Wild caught</strain>
    </source>
</reference>
<organism evidence="12 13">
    <name type="scientific">Latimeria chalumnae</name>
    <name type="common">Coelacanth</name>
    <dbReference type="NCBI Taxonomy" id="7897"/>
    <lineage>
        <taxon>Eukaryota</taxon>
        <taxon>Metazoa</taxon>
        <taxon>Chordata</taxon>
        <taxon>Craniata</taxon>
        <taxon>Vertebrata</taxon>
        <taxon>Euteleostomi</taxon>
        <taxon>Coelacanthiformes</taxon>
        <taxon>Coelacanthidae</taxon>
        <taxon>Latimeria</taxon>
    </lineage>
</organism>
<evidence type="ECO:0000256" key="1">
    <source>
        <dbReference type="ARBA" id="ARBA00004606"/>
    </source>
</evidence>
<dbReference type="Ensembl" id="ENSLACT00000007831.1">
    <property type="protein sequence ID" value="ENSLACP00000007765.1"/>
    <property type="gene ID" value="ENSLACG00000006878.1"/>
</dbReference>
<keyword evidence="13" id="KW-1185">Reference proteome</keyword>
<dbReference type="OMA" id="MEGECKV"/>
<evidence type="ECO:0000256" key="5">
    <source>
        <dbReference type="ARBA" id="ARBA00022692"/>
    </source>
</evidence>
<dbReference type="InParanoid" id="H3ADP4"/>
<evidence type="ECO:0000256" key="8">
    <source>
        <dbReference type="ARBA" id="ARBA00023136"/>
    </source>
</evidence>
<reference evidence="12" key="2">
    <citation type="submission" date="2025-08" db="UniProtKB">
        <authorList>
            <consortium name="Ensembl"/>
        </authorList>
    </citation>
    <scope>IDENTIFICATION</scope>
</reference>
<dbReference type="FunCoup" id="H3ADP4">
    <property type="interactions" value="508"/>
</dbReference>
<dbReference type="PANTHER" id="PTHR11471:SF23">
    <property type="entry name" value="TUMOR NECROSIS FACTOR"/>
    <property type="match status" value="1"/>
</dbReference>
<dbReference type="GO" id="GO:0016020">
    <property type="term" value="C:membrane"/>
    <property type="evidence" value="ECO:0007669"/>
    <property type="project" value="UniProtKB-SubCell"/>
</dbReference>
<keyword evidence="7" id="KW-1133">Transmembrane helix</keyword>
<keyword evidence="6" id="KW-0735">Signal-anchor</keyword>
<dbReference type="SUPFAM" id="SSF49842">
    <property type="entry name" value="TNF-like"/>
    <property type="match status" value="1"/>
</dbReference>
<evidence type="ECO:0000256" key="3">
    <source>
        <dbReference type="ARBA" id="ARBA00013893"/>
    </source>
</evidence>
<feature type="domain" description="THD" evidence="11">
    <location>
        <begin position="22"/>
        <end position="166"/>
    </location>
</feature>
<keyword evidence="9" id="KW-1015">Disulfide bond</keyword>
<dbReference type="STRING" id="7897.ENSLACP00000007765"/>